<keyword evidence="8" id="KW-1185">Reference proteome</keyword>
<evidence type="ECO:0000256" key="4">
    <source>
        <dbReference type="ARBA" id="ARBA00022917"/>
    </source>
</evidence>
<proteinExistence type="inferred from homology"/>
<evidence type="ECO:0000256" key="3">
    <source>
        <dbReference type="ARBA" id="ARBA00022801"/>
    </source>
</evidence>
<comment type="cofactor">
    <cofactor evidence="6">
        <name>Fe(2+)</name>
        <dbReference type="ChEBI" id="CHEBI:29033"/>
    </cofactor>
    <text evidence="6">Binds 1 Fe(2+) ion.</text>
</comment>
<dbReference type="CDD" id="cd00487">
    <property type="entry name" value="Pep_deformylase"/>
    <property type="match status" value="1"/>
</dbReference>
<dbReference type="GO" id="GO:0046872">
    <property type="term" value="F:metal ion binding"/>
    <property type="evidence" value="ECO:0007669"/>
    <property type="project" value="UniProtKB-KW"/>
</dbReference>
<dbReference type="PANTHER" id="PTHR10458">
    <property type="entry name" value="PEPTIDE DEFORMYLASE"/>
    <property type="match status" value="1"/>
</dbReference>
<comment type="similarity">
    <text evidence="1 6">Belongs to the polypeptide deformylase family.</text>
</comment>
<keyword evidence="5 6" id="KW-0408">Iron</keyword>
<keyword evidence="4 6" id="KW-0648">Protein biosynthesis</keyword>
<dbReference type="AlphaFoldDB" id="A0A6N7F2R7"/>
<gene>
    <name evidence="6" type="primary">def</name>
    <name evidence="7" type="ORF">GCU85_05345</name>
</gene>
<dbReference type="NCBIfam" id="NF001159">
    <property type="entry name" value="PRK00150.1-3"/>
    <property type="match status" value="1"/>
</dbReference>
<comment type="function">
    <text evidence="6">Removes the formyl group from the N-terminal Met of newly synthesized proteins. Requires at least a dipeptide for an efficient rate of reaction. N-terminal L-methionine is a prerequisite for activity but the enzyme has broad specificity at other positions.</text>
</comment>
<keyword evidence="3 6" id="KW-0378">Hydrolase</keyword>
<dbReference type="GO" id="GO:0006412">
    <property type="term" value="P:translation"/>
    <property type="evidence" value="ECO:0007669"/>
    <property type="project" value="UniProtKB-UniRule"/>
</dbReference>
<dbReference type="InParanoid" id="A0A6N7F2R7"/>
<dbReference type="NCBIfam" id="TIGR00079">
    <property type="entry name" value="pept_deformyl"/>
    <property type="match status" value="1"/>
</dbReference>
<comment type="catalytic activity">
    <reaction evidence="6">
        <text>N-terminal N-formyl-L-methionyl-[peptide] + H2O = N-terminal L-methionyl-[peptide] + formate</text>
        <dbReference type="Rhea" id="RHEA:24420"/>
        <dbReference type="Rhea" id="RHEA-COMP:10639"/>
        <dbReference type="Rhea" id="RHEA-COMP:10640"/>
        <dbReference type="ChEBI" id="CHEBI:15377"/>
        <dbReference type="ChEBI" id="CHEBI:15740"/>
        <dbReference type="ChEBI" id="CHEBI:49298"/>
        <dbReference type="ChEBI" id="CHEBI:64731"/>
        <dbReference type="EC" id="3.5.1.88"/>
    </reaction>
</comment>
<dbReference type="RefSeq" id="WP_152810124.1">
    <property type="nucleotide sequence ID" value="NZ_WHNW01000004.1"/>
</dbReference>
<evidence type="ECO:0000313" key="8">
    <source>
        <dbReference type="Proteomes" id="UP000471298"/>
    </source>
</evidence>
<dbReference type="FunFam" id="3.90.45.10:FF:000001">
    <property type="entry name" value="Peptide deformylase"/>
    <property type="match status" value="1"/>
</dbReference>
<feature type="active site" evidence="6">
    <location>
        <position position="137"/>
    </location>
</feature>
<comment type="caution">
    <text evidence="7">The sequence shown here is derived from an EMBL/GenBank/DDBJ whole genome shotgun (WGS) entry which is preliminary data.</text>
</comment>
<dbReference type="Pfam" id="PF01327">
    <property type="entry name" value="Pep_deformylase"/>
    <property type="match status" value="1"/>
</dbReference>
<dbReference type="SUPFAM" id="SSF56420">
    <property type="entry name" value="Peptide deformylase"/>
    <property type="match status" value="1"/>
</dbReference>
<dbReference type="InterPro" id="IPR023635">
    <property type="entry name" value="Peptide_deformylase"/>
</dbReference>
<evidence type="ECO:0000256" key="6">
    <source>
        <dbReference type="HAMAP-Rule" id="MF_00163"/>
    </source>
</evidence>
<dbReference type="PANTHER" id="PTHR10458:SF21">
    <property type="entry name" value="PEPTIDE DEFORMYLASE"/>
    <property type="match status" value="1"/>
</dbReference>
<organism evidence="7 8">
    <name type="scientific">Ostreibacterium oceani</name>
    <dbReference type="NCBI Taxonomy" id="2654998"/>
    <lineage>
        <taxon>Bacteria</taxon>
        <taxon>Pseudomonadati</taxon>
        <taxon>Pseudomonadota</taxon>
        <taxon>Gammaproteobacteria</taxon>
        <taxon>Cardiobacteriales</taxon>
        <taxon>Ostreibacteriaceae</taxon>
        <taxon>Ostreibacterium</taxon>
    </lineage>
</organism>
<accession>A0A6N7F2R7</accession>
<feature type="binding site" evidence="6">
    <location>
        <position position="136"/>
    </location>
    <ligand>
        <name>Fe cation</name>
        <dbReference type="ChEBI" id="CHEBI:24875"/>
    </ligand>
</feature>
<dbReference type="PIRSF" id="PIRSF004749">
    <property type="entry name" value="Pep_def"/>
    <property type="match status" value="1"/>
</dbReference>
<feature type="binding site" evidence="6">
    <location>
        <position position="140"/>
    </location>
    <ligand>
        <name>Fe cation</name>
        <dbReference type="ChEBI" id="CHEBI:24875"/>
    </ligand>
</feature>
<sequence length="188" mass="21082">MAILSVLRFPDVRLRQIAKPVETVDTKIQQLVKNMYETMYQKNGVGLAATQVNVHLRVVVADCAGEGEAPAPITFINPEIINASEEKNKHQEGCLSIPEIYADVERPDVVTVRALDEFGHTFERVCEGLLGVCIQHEIDHLNGKLFIDYLSPAKRNLIREKMKKYEKRLQKETVAETGSPVSQSPANQ</sequence>
<dbReference type="EC" id="3.5.1.88" evidence="6"/>
<dbReference type="HAMAP" id="MF_00163">
    <property type="entry name" value="Pep_deformylase"/>
    <property type="match status" value="1"/>
</dbReference>
<name>A0A6N7F2R7_9GAMM</name>
<dbReference type="FunCoup" id="A0A6N7F2R7">
    <property type="interactions" value="458"/>
</dbReference>
<dbReference type="InterPro" id="IPR036821">
    <property type="entry name" value="Peptide_deformylase_sf"/>
</dbReference>
<evidence type="ECO:0000256" key="5">
    <source>
        <dbReference type="ARBA" id="ARBA00023004"/>
    </source>
</evidence>
<evidence type="ECO:0000313" key="7">
    <source>
        <dbReference type="EMBL" id="MPV86156.1"/>
    </source>
</evidence>
<dbReference type="EMBL" id="WHNW01000004">
    <property type="protein sequence ID" value="MPV86156.1"/>
    <property type="molecule type" value="Genomic_DNA"/>
</dbReference>
<protein>
    <recommendedName>
        <fullName evidence="6">Peptide deformylase</fullName>
        <shortName evidence="6">PDF</shortName>
        <ecNumber evidence="6">3.5.1.88</ecNumber>
    </recommendedName>
    <alternativeName>
        <fullName evidence="6">Polypeptide deformylase</fullName>
    </alternativeName>
</protein>
<feature type="binding site" evidence="6">
    <location>
        <position position="94"/>
    </location>
    <ligand>
        <name>Fe cation</name>
        <dbReference type="ChEBI" id="CHEBI:24875"/>
    </ligand>
</feature>
<keyword evidence="2 6" id="KW-0479">Metal-binding</keyword>
<dbReference type="PRINTS" id="PR01576">
    <property type="entry name" value="PDEFORMYLASE"/>
</dbReference>
<reference evidence="7 8" key="1">
    <citation type="submission" date="2019-10" db="EMBL/GenBank/DDBJ databases">
        <title>Cardiobacteriales fam. a chemoheterotrophic member of the order Cardiobacteriales, and proposal of Cardiobacteriales fam. nov.</title>
        <authorList>
            <person name="Wang C."/>
        </authorList>
    </citation>
    <scope>NUCLEOTIDE SEQUENCE [LARGE SCALE GENOMIC DNA]</scope>
    <source>
        <strain evidence="7 8">ML27</strain>
    </source>
</reference>
<evidence type="ECO:0000256" key="2">
    <source>
        <dbReference type="ARBA" id="ARBA00022723"/>
    </source>
</evidence>
<dbReference type="GO" id="GO:0042586">
    <property type="term" value="F:peptide deformylase activity"/>
    <property type="evidence" value="ECO:0007669"/>
    <property type="project" value="UniProtKB-UniRule"/>
</dbReference>
<evidence type="ECO:0000256" key="1">
    <source>
        <dbReference type="ARBA" id="ARBA00010759"/>
    </source>
</evidence>
<dbReference type="Gene3D" id="3.90.45.10">
    <property type="entry name" value="Peptide deformylase"/>
    <property type="match status" value="1"/>
</dbReference>
<dbReference type="Proteomes" id="UP000471298">
    <property type="component" value="Unassembled WGS sequence"/>
</dbReference>